<dbReference type="InterPro" id="IPR005814">
    <property type="entry name" value="Aminotrans_3"/>
</dbReference>
<evidence type="ECO:0000313" key="3">
    <source>
        <dbReference type="EMBL" id="CAB4827612.1"/>
    </source>
</evidence>
<sequence>MARANRERVAELVAQESERYASANPVSNARFDAATHLLGQVPMTWMNKWAGGFPLSYATAVGNRIVDADGHELIDFALGDTGAMAGHSPPATVAAVQERIGTYGGITTMLPTDDAEWVANELSTRFSMASWSFALSATDANRWALRLARAITNRPKILVFSYCYHGSVDETFVVCGDKGSTHTRKGNVGPAVDPTSTTRVVEFNDLAALEAALAHGDVAAVLAEPALTNIGIVLPDPGFHDGLRALTRKYETLLIIDETHTLSAGPGGATKAWGLDPDIVTLGKSLGGGIPCGAYGLSEALVPRLEEQIANGADVIDVGGVGGTLAGNALSTAAMKATLRDVLTAEAFVGMIDLATLFREGVEQVLEATGLEWSIAQLGARAEYRFVAPAPRNGGQSAAAEDELLDEFMHLYLLNRGVLLTPFHNMALMCPTTTTADVERHSELFAEAVDTLLS</sequence>
<gene>
    <name evidence="3" type="ORF">UFOPK3164_00866</name>
    <name evidence="4" type="ORF">UFOPK3427_00218</name>
    <name evidence="5" type="ORF">UFOPK4112_01023</name>
</gene>
<dbReference type="Gene3D" id="3.40.640.10">
    <property type="entry name" value="Type I PLP-dependent aspartate aminotransferase-like (Major domain)"/>
    <property type="match status" value="1"/>
</dbReference>
<dbReference type="InterPro" id="IPR015421">
    <property type="entry name" value="PyrdxlP-dep_Trfase_major"/>
</dbReference>
<protein>
    <submittedName>
        <fullName evidence="5">Unannotated protein</fullName>
    </submittedName>
</protein>
<evidence type="ECO:0000256" key="2">
    <source>
        <dbReference type="ARBA" id="ARBA00022898"/>
    </source>
</evidence>
<dbReference type="InterPro" id="IPR015422">
    <property type="entry name" value="PyrdxlP-dep_Trfase_small"/>
</dbReference>
<evidence type="ECO:0000313" key="4">
    <source>
        <dbReference type="EMBL" id="CAB4861562.1"/>
    </source>
</evidence>
<dbReference type="EMBL" id="CAFABE010000033">
    <property type="protein sequence ID" value="CAB4827612.1"/>
    <property type="molecule type" value="Genomic_DNA"/>
</dbReference>
<dbReference type="EMBL" id="CAFBPM010000009">
    <property type="protein sequence ID" value="CAB5022830.1"/>
    <property type="molecule type" value="Genomic_DNA"/>
</dbReference>
<proteinExistence type="predicted"/>
<dbReference type="GO" id="GO:0030170">
    <property type="term" value="F:pyridoxal phosphate binding"/>
    <property type="evidence" value="ECO:0007669"/>
    <property type="project" value="InterPro"/>
</dbReference>
<evidence type="ECO:0000256" key="1">
    <source>
        <dbReference type="ARBA" id="ARBA00001933"/>
    </source>
</evidence>
<dbReference type="PANTHER" id="PTHR43713:SF3">
    <property type="entry name" value="GLUTAMATE-1-SEMIALDEHYDE 2,1-AMINOMUTASE 1, CHLOROPLASTIC-RELATED"/>
    <property type="match status" value="1"/>
</dbReference>
<evidence type="ECO:0000313" key="5">
    <source>
        <dbReference type="EMBL" id="CAB5022830.1"/>
    </source>
</evidence>
<dbReference type="SUPFAM" id="SSF53383">
    <property type="entry name" value="PLP-dependent transferases"/>
    <property type="match status" value="1"/>
</dbReference>
<reference evidence="5" key="1">
    <citation type="submission" date="2020-05" db="EMBL/GenBank/DDBJ databases">
        <authorList>
            <person name="Chiriac C."/>
            <person name="Salcher M."/>
            <person name="Ghai R."/>
            <person name="Kavagutti S V."/>
        </authorList>
    </citation>
    <scope>NUCLEOTIDE SEQUENCE</scope>
</reference>
<dbReference type="NCBIfam" id="NF005453">
    <property type="entry name" value="PRK07046.1"/>
    <property type="match status" value="1"/>
</dbReference>
<keyword evidence="2" id="KW-0663">Pyridoxal phosphate</keyword>
<dbReference type="Gene3D" id="3.90.1150.10">
    <property type="entry name" value="Aspartate Aminotransferase, domain 1"/>
    <property type="match status" value="1"/>
</dbReference>
<dbReference type="EMBL" id="CAFBLT010000001">
    <property type="protein sequence ID" value="CAB4861562.1"/>
    <property type="molecule type" value="Genomic_DNA"/>
</dbReference>
<dbReference type="PANTHER" id="PTHR43713">
    <property type="entry name" value="GLUTAMATE-1-SEMIALDEHYDE 2,1-AMINOMUTASE"/>
    <property type="match status" value="1"/>
</dbReference>
<name>A0A6J7QYL4_9ZZZZ</name>
<dbReference type="InterPro" id="IPR015424">
    <property type="entry name" value="PyrdxlP-dep_Trfase"/>
</dbReference>
<dbReference type="GO" id="GO:0008483">
    <property type="term" value="F:transaminase activity"/>
    <property type="evidence" value="ECO:0007669"/>
    <property type="project" value="InterPro"/>
</dbReference>
<comment type="cofactor">
    <cofactor evidence="1">
        <name>pyridoxal 5'-phosphate</name>
        <dbReference type="ChEBI" id="CHEBI:597326"/>
    </cofactor>
</comment>
<dbReference type="AlphaFoldDB" id="A0A6J7QYL4"/>
<dbReference type="Pfam" id="PF00202">
    <property type="entry name" value="Aminotran_3"/>
    <property type="match status" value="1"/>
</dbReference>
<accession>A0A6J7QYL4</accession>
<organism evidence="5">
    <name type="scientific">freshwater metagenome</name>
    <dbReference type="NCBI Taxonomy" id="449393"/>
    <lineage>
        <taxon>unclassified sequences</taxon>
        <taxon>metagenomes</taxon>
        <taxon>ecological metagenomes</taxon>
    </lineage>
</organism>